<comment type="caution">
    <text evidence="2">The sequence shown here is derived from an EMBL/GenBank/DDBJ whole genome shotgun (WGS) entry which is preliminary data.</text>
</comment>
<dbReference type="EMBL" id="BART01001782">
    <property type="protein sequence ID" value="GAG73195.1"/>
    <property type="molecule type" value="Genomic_DNA"/>
</dbReference>
<feature type="coiled-coil region" evidence="1">
    <location>
        <begin position="97"/>
        <end position="124"/>
    </location>
</feature>
<keyword evidence="1" id="KW-0175">Coiled coil</keyword>
<dbReference type="AlphaFoldDB" id="X0ZTP6"/>
<gene>
    <name evidence="2" type="ORF">S01H4_05961</name>
</gene>
<protein>
    <submittedName>
        <fullName evidence="2">Uncharacterized protein</fullName>
    </submittedName>
</protein>
<name>X0ZTP6_9ZZZZ</name>
<organism evidence="2">
    <name type="scientific">marine sediment metagenome</name>
    <dbReference type="NCBI Taxonomy" id="412755"/>
    <lineage>
        <taxon>unclassified sequences</taxon>
        <taxon>metagenomes</taxon>
        <taxon>ecological metagenomes</taxon>
    </lineage>
</organism>
<proteinExistence type="predicted"/>
<sequence>MANPIPEETRAIFEKALARYRPGGEYGKGVETALERGRTKALATGMQSLVSAGLAGTTMAAGLGKRYEEEVGIPTRARVEETRAERMSAIEMAVANIMQRATEAREAREERERARKAQETLAREQLGAQERTAFYGRREQTRLAQEAGWRERAPWMYGGAPAAPAAPAAEITAVPIFSSC</sequence>
<evidence type="ECO:0000313" key="2">
    <source>
        <dbReference type="EMBL" id="GAG73195.1"/>
    </source>
</evidence>
<evidence type="ECO:0000256" key="1">
    <source>
        <dbReference type="SAM" id="Coils"/>
    </source>
</evidence>
<reference evidence="2" key="1">
    <citation type="journal article" date="2014" name="Front. Microbiol.">
        <title>High frequency of phylogenetically diverse reductive dehalogenase-homologous genes in deep subseafloor sedimentary metagenomes.</title>
        <authorList>
            <person name="Kawai M."/>
            <person name="Futagami T."/>
            <person name="Toyoda A."/>
            <person name="Takaki Y."/>
            <person name="Nishi S."/>
            <person name="Hori S."/>
            <person name="Arai W."/>
            <person name="Tsubouchi T."/>
            <person name="Morono Y."/>
            <person name="Uchiyama I."/>
            <person name="Ito T."/>
            <person name="Fujiyama A."/>
            <person name="Inagaki F."/>
            <person name="Takami H."/>
        </authorList>
    </citation>
    <scope>NUCLEOTIDE SEQUENCE</scope>
    <source>
        <strain evidence="2">Expedition CK06-06</strain>
    </source>
</reference>
<accession>X0ZTP6</accession>